<sequence>MSKLFRNYDKEAIKVLMKEIGAYRYERALENMKMSDQKPISMSGFYLESNEHCIFLCHRYPSGYVLKLMKVDGFMQIPKEGWKLIKEKRYL</sequence>
<proteinExistence type="predicted"/>
<dbReference type="Proteomes" id="UP001597526">
    <property type="component" value="Unassembled WGS sequence"/>
</dbReference>
<dbReference type="EMBL" id="JBHULB010000083">
    <property type="protein sequence ID" value="MFD2589086.1"/>
    <property type="molecule type" value="Genomic_DNA"/>
</dbReference>
<dbReference type="RefSeq" id="WP_377768562.1">
    <property type="nucleotide sequence ID" value="NZ_JBHULB010000083.1"/>
</dbReference>
<comment type="caution">
    <text evidence="1">The sequence shown here is derived from an EMBL/GenBank/DDBJ whole genome shotgun (WGS) entry which is preliminary data.</text>
</comment>
<organism evidence="1 2">
    <name type="scientific">Croceitalea marina</name>
    <dbReference type="NCBI Taxonomy" id="1775166"/>
    <lineage>
        <taxon>Bacteria</taxon>
        <taxon>Pseudomonadati</taxon>
        <taxon>Bacteroidota</taxon>
        <taxon>Flavobacteriia</taxon>
        <taxon>Flavobacteriales</taxon>
        <taxon>Flavobacteriaceae</taxon>
        <taxon>Croceitalea</taxon>
    </lineage>
</organism>
<evidence type="ECO:0000313" key="1">
    <source>
        <dbReference type="EMBL" id="MFD2589086.1"/>
    </source>
</evidence>
<name>A0ABW5N1X9_9FLAO</name>
<reference evidence="2" key="1">
    <citation type="journal article" date="2019" name="Int. J. Syst. Evol. Microbiol.">
        <title>The Global Catalogue of Microorganisms (GCM) 10K type strain sequencing project: providing services to taxonomists for standard genome sequencing and annotation.</title>
        <authorList>
            <consortium name="The Broad Institute Genomics Platform"/>
            <consortium name="The Broad Institute Genome Sequencing Center for Infectious Disease"/>
            <person name="Wu L."/>
            <person name="Ma J."/>
        </authorList>
    </citation>
    <scope>NUCLEOTIDE SEQUENCE [LARGE SCALE GENOMIC DNA]</scope>
    <source>
        <strain evidence="2">KCTC 52368</strain>
    </source>
</reference>
<accession>A0ABW5N1X9</accession>
<gene>
    <name evidence="1" type="ORF">ACFSQJ_19330</name>
</gene>
<evidence type="ECO:0000313" key="2">
    <source>
        <dbReference type="Proteomes" id="UP001597526"/>
    </source>
</evidence>
<keyword evidence="2" id="KW-1185">Reference proteome</keyword>
<protein>
    <submittedName>
        <fullName evidence="1">Uncharacterized protein</fullName>
    </submittedName>
</protein>